<name>A0ABT7BBT0_9CYAN</name>
<dbReference type="SUPFAM" id="SSF143120">
    <property type="entry name" value="YefM-like"/>
    <property type="match status" value="1"/>
</dbReference>
<organism evidence="4 5">
    <name type="scientific">Roseofilum capinflatum BLCC-M114</name>
    <dbReference type="NCBI Taxonomy" id="3022440"/>
    <lineage>
        <taxon>Bacteria</taxon>
        <taxon>Bacillati</taxon>
        <taxon>Cyanobacteriota</taxon>
        <taxon>Cyanophyceae</taxon>
        <taxon>Desertifilales</taxon>
        <taxon>Desertifilaceae</taxon>
        <taxon>Roseofilum</taxon>
        <taxon>Roseofilum capinflatum</taxon>
    </lineage>
</organism>
<dbReference type="RefSeq" id="WP_283768257.1">
    <property type="nucleotide sequence ID" value="NZ_JAQOSO010000092.1"/>
</dbReference>
<accession>A0ABT7BBT0</accession>
<dbReference type="EMBL" id="JAQOSO010000092">
    <property type="protein sequence ID" value="MDJ1175971.1"/>
    <property type="molecule type" value="Genomic_DNA"/>
</dbReference>
<dbReference type="Proteomes" id="UP001235849">
    <property type="component" value="Unassembled WGS sequence"/>
</dbReference>
<proteinExistence type="inferred from homology"/>
<evidence type="ECO:0000256" key="2">
    <source>
        <dbReference type="RuleBase" id="RU362080"/>
    </source>
</evidence>
<evidence type="ECO:0000256" key="3">
    <source>
        <dbReference type="SAM" id="MobiDB-lite"/>
    </source>
</evidence>
<protein>
    <recommendedName>
        <fullName evidence="2">Antitoxin</fullName>
    </recommendedName>
</protein>
<dbReference type="Pfam" id="PF02604">
    <property type="entry name" value="PhdYeFM_antitox"/>
    <property type="match status" value="1"/>
</dbReference>
<feature type="region of interest" description="Disordered" evidence="3">
    <location>
        <begin position="77"/>
        <end position="100"/>
    </location>
</feature>
<evidence type="ECO:0000313" key="5">
    <source>
        <dbReference type="Proteomes" id="UP001235849"/>
    </source>
</evidence>
<comment type="caution">
    <text evidence="4">The sequence shown here is derived from an EMBL/GenBank/DDBJ whole genome shotgun (WGS) entry which is preliminary data.</text>
</comment>
<comment type="function">
    <text evidence="2">Antitoxin component of a type II toxin-antitoxin (TA) system.</text>
</comment>
<comment type="similarity">
    <text evidence="1 2">Belongs to the phD/YefM antitoxin family.</text>
</comment>
<gene>
    <name evidence="4" type="ORF">PMG25_17930</name>
</gene>
<dbReference type="Gene3D" id="3.40.1620.10">
    <property type="entry name" value="YefM-like domain"/>
    <property type="match status" value="1"/>
</dbReference>
<reference evidence="4 5" key="1">
    <citation type="submission" date="2023-01" db="EMBL/GenBank/DDBJ databases">
        <title>Novel diversity within Roseofilum (Cyanobacteria; Desertifilaceae) from marine benthic mats with descriptions of four novel species.</title>
        <authorList>
            <person name="Wang Y."/>
            <person name="Berthold D.E."/>
            <person name="Hu J."/>
            <person name="Lefler F.W."/>
            <person name="Laughinghouse H.D. IV."/>
        </authorList>
    </citation>
    <scope>NUCLEOTIDE SEQUENCE [LARGE SCALE GENOMIC DNA]</scope>
    <source>
        <strain evidence="4 5">BLCC-M114</strain>
    </source>
</reference>
<evidence type="ECO:0000256" key="1">
    <source>
        <dbReference type="ARBA" id="ARBA00009981"/>
    </source>
</evidence>
<sequence>MTISLASIAKKGDLMEATSKNEYADLINELVDRALENDRPILLQGSAGNAIVISETDWNAIQETLYLQSIPGMSQSIKEGGQTPVKDGVDESTIRDILNG</sequence>
<dbReference type="InterPro" id="IPR036165">
    <property type="entry name" value="YefM-like_sf"/>
</dbReference>
<keyword evidence="5" id="KW-1185">Reference proteome</keyword>
<dbReference type="InterPro" id="IPR006442">
    <property type="entry name" value="Antitoxin_Phd/YefM"/>
</dbReference>
<evidence type="ECO:0000313" key="4">
    <source>
        <dbReference type="EMBL" id="MDJ1175971.1"/>
    </source>
</evidence>